<dbReference type="OrthoDB" id="572366at2"/>
<accession>A0A2A2TA87</accession>
<protein>
    <submittedName>
        <fullName evidence="2">Acyl transferase</fullName>
    </submittedName>
</protein>
<name>A0A2A2TA87_9CYAN</name>
<dbReference type="GO" id="GO:0043886">
    <property type="term" value="F:structural constituent of carboxysome shell"/>
    <property type="evidence" value="ECO:0007669"/>
    <property type="project" value="UniProtKB-ARBA"/>
</dbReference>
<evidence type="ECO:0000256" key="1">
    <source>
        <dbReference type="SAM" id="Phobius"/>
    </source>
</evidence>
<dbReference type="AlphaFoldDB" id="A0A2A2TA87"/>
<proteinExistence type="predicted"/>
<dbReference type="RefSeq" id="WP_095724946.1">
    <property type="nucleotide sequence ID" value="NZ_NTFS01000620.1"/>
</dbReference>
<keyword evidence="2" id="KW-0808">Transferase</keyword>
<keyword evidence="1" id="KW-1133">Transmembrane helix</keyword>
<dbReference type="EMBL" id="NTFS01000620">
    <property type="protein sequence ID" value="PAX46608.1"/>
    <property type="molecule type" value="Genomic_DNA"/>
</dbReference>
<keyword evidence="1" id="KW-0812">Transmembrane</keyword>
<sequence length="213" mass="24134">MTLLSTILSFFPMLVMLMSFTSLLWICASPGIFSVVTLIFIICAFPLLIHKIHTYFYPIEEGISYLCGRKYSPWWGSHQIQSIYIAFPVIERILRMIPGAFTLWLRLWGAKIGKNVYWTAHLEISDRTLLEIGDNVVVGHASGLYSHVIKPKKNDLMLYVKRIKIGNNVFIGAGSYIAAGVNIVDGTFLTACTRLYPNSTLENRQVEDKLILN</sequence>
<feature type="transmembrane region" description="Helical" evidence="1">
    <location>
        <begin position="7"/>
        <end position="26"/>
    </location>
</feature>
<dbReference type="GO" id="GO:0031470">
    <property type="term" value="C:carboxysome"/>
    <property type="evidence" value="ECO:0007669"/>
    <property type="project" value="UniProtKB-ARBA"/>
</dbReference>
<feature type="transmembrane region" description="Helical" evidence="1">
    <location>
        <begin position="32"/>
        <end position="49"/>
    </location>
</feature>
<gene>
    <name evidence="2" type="ORF">CK510_29150</name>
</gene>
<comment type="caution">
    <text evidence="2">The sequence shown here is derived from an EMBL/GenBank/DDBJ whole genome shotgun (WGS) entry which is preliminary data.</text>
</comment>
<dbReference type="GO" id="GO:0016740">
    <property type="term" value="F:transferase activity"/>
    <property type="evidence" value="ECO:0007669"/>
    <property type="project" value="UniProtKB-KW"/>
</dbReference>
<dbReference type="Proteomes" id="UP000218238">
    <property type="component" value="Unassembled WGS sequence"/>
</dbReference>
<reference evidence="2 3" key="1">
    <citation type="submission" date="2017-08" db="EMBL/GenBank/DDBJ databases">
        <title>Draft genome sequence of filamentous cyanobacterium Calothrix elsteri CCALA 953.</title>
        <authorList>
            <person name="Gagunashvili A.N."/>
            <person name="Elster J."/>
            <person name="Andresson O.S."/>
        </authorList>
    </citation>
    <scope>NUCLEOTIDE SEQUENCE [LARGE SCALE GENOMIC DNA]</scope>
    <source>
        <strain evidence="2 3">CCALA 953</strain>
    </source>
</reference>
<dbReference type="InterPro" id="IPR011004">
    <property type="entry name" value="Trimer_LpxA-like_sf"/>
</dbReference>
<evidence type="ECO:0000313" key="3">
    <source>
        <dbReference type="Proteomes" id="UP000218238"/>
    </source>
</evidence>
<evidence type="ECO:0000313" key="2">
    <source>
        <dbReference type="EMBL" id="PAX46608.1"/>
    </source>
</evidence>
<organism evidence="2 3">
    <name type="scientific">Brunnivagina elsteri CCALA 953</name>
    <dbReference type="NCBI Taxonomy" id="987040"/>
    <lineage>
        <taxon>Bacteria</taxon>
        <taxon>Bacillati</taxon>
        <taxon>Cyanobacteriota</taxon>
        <taxon>Cyanophyceae</taxon>
        <taxon>Nostocales</taxon>
        <taxon>Calotrichaceae</taxon>
        <taxon>Brunnivagina</taxon>
    </lineage>
</organism>
<dbReference type="Gene3D" id="2.160.10.10">
    <property type="entry name" value="Hexapeptide repeat proteins"/>
    <property type="match status" value="1"/>
</dbReference>
<keyword evidence="1" id="KW-0472">Membrane</keyword>
<keyword evidence="3" id="KW-1185">Reference proteome</keyword>
<dbReference type="SUPFAM" id="SSF51161">
    <property type="entry name" value="Trimeric LpxA-like enzymes"/>
    <property type="match status" value="1"/>
</dbReference>